<feature type="domain" description="Gcp-like" evidence="4">
    <location>
        <begin position="33"/>
        <end position="135"/>
    </location>
</feature>
<dbReference type="InterPro" id="IPR022496">
    <property type="entry name" value="T6A_TsaB"/>
</dbReference>
<proteinExistence type="inferred from homology"/>
<evidence type="ECO:0000256" key="1">
    <source>
        <dbReference type="ARBA" id="ARBA00010493"/>
    </source>
</evidence>
<dbReference type="SUPFAM" id="SSF53067">
    <property type="entry name" value="Actin-like ATPase domain"/>
    <property type="match status" value="2"/>
</dbReference>
<comment type="caution">
    <text evidence="5">The sequence shown here is derived from an EMBL/GenBank/DDBJ whole genome shotgun (WGS) entry which is preliminary data.</text>
</comment>
<dbReference type="InterPro" id="IPR000905">
    <property type="entry name" value="Gcp-like_dom"/>
</dbReference>
<evidence type="ECO:0000313" key="6">
    <source>
        <dbReference type="Proteomes" id="UP000315889"/>
    </source>
</evidence>
<keyword evidence="5" id="KW-0808">Transferase</keyword>
<dbReference type="Pfam" id="PF00814">
    <property type="entry name" value="TsaD"/>
    <property type="match status" value="1"/>
</dbReference>
<dbReference type="Gene3D" id="3.30.420.40">
    <property type="match status" value="2"/>
</dbReference>
<organism evidence="5 6">
    <name type="scientific">SAR92 clade bacterium</name>
    <dbReference type="NCBI Taxonomy" id="2315479"/>
    <lineage>
        <taxon>Bacteria</taxon>
        <taxon>Pseudomonadati</taxon>
        <taxon>Pseudomonadota</taxon>
        <taxon>Gammaproteobacteria</taxon>
        <taxon>Cellvibrionales</taxon>
        <taxon>Porticoccaceae</taxon>
        <taxon>SAR92 clade</taxon>
    </lineage>
</organism>
<dbReference type="InterPro" id="IPR043129">
    <property type="entry name" value="ATPase_NBD"/>
</dbReference>
<dbReference type="PANTHER" id="PTHR11735">
    <property type="entry name" value="TRNA N6-ADENOSINE THREONYLCARBAMOYLTRANSFERASE"/>
    <property type="match status" value="1"/>
</dbReference>
<evidence type="ECO:0000256" key="2">
    <source>
        <dbReference type="ARBA" id="ARBA00019012"/>
    </source>
</evidence>
<evidence type="ECO:0000256" key="3">
    <source>
        <dbReference type="ARBA" id="ARBA00032446"/>
    </source>
</evidence>
<accession>A0A520MP04</accession>
<dbReference type="EMBL" id="SHBP01000001">
    <property type="protein sequence ID" value="RZO22934.1"/>
    <property type="molecule type" value="Genomic_DNA"/>
</dbReference>
<sequence length="239" mass="26079">MISILAIETSTDACSVALHSASGDVFRYAQEPRSHTQLVMKMINEVLIESSIKVSEIDALSVSVGPGSFTGLRIGFAAAQGLAFGLDIPVVPVSSLEVMVATYIRKMRDNSLPDKSDGDQTVMVVLDARMGEFNCGCYNVNCDGQISTYHHDRLLKAEDAIKWMQELSPSAIIGDGDKLVSSGGDWSELLTHVYPNAVDLLGIALPRYRKGEGKAISSIDLVYLRGTEAWQRRKRIREA</sequence>
<comment type="similarity">
    <text evidence="1">Belongs to the KAE1 / TsaD family. TsaB subfamily.</text>
</comment>
<dbReference type="GO" id="GO:0002949">
    <property type="term" value="P:tRNA threonylcarbamoyladenosine modification"/>
    <property type="evidence" value="ECO:0007669"/>
    <property type="project" value="InterPro"/>
</dbReference>
<gene>
    <name evidence="5" type="primary">tsaB</name>
    <name evidence="5" type="ORF">EVB03_00805</name>
</gene>
<name>A0A520MP04_9GAMM</name>
<protein>
    <recommendedName>
        <fullName evidence="2">tRNA threonylcarbamoyladenosine biosynthesis protein TsaB</fullName>
    </recommendedName>
    <alternativeName>
        <fullName evidence="3">t(6)A37 threonylcarbamoyladenosine biosynthesis protein TsaB</fullName>
    </alternativeName>
</protein>
<dbReference type="AlphaFoldDB" id="A0A520MP04"/>
<reference evidence="5 6" key="1">
    <citation type="submission" date="2019-02" db="EMBL/GenBank/DDBJ databases">
        <title>Prokaryotic population dynamics and viral predation in marine succession experiment using metagenomics: the confinement effect.</title>
        <authorList>
            <person name="Haro-Moreno J.M."/>
            <person name="Rodriguez-Valera F."/>
            <person name="Lopez-Perez M."/>
        </authorList>
    </citation>
    <scope>NUCLEOTIDE SEQUENCE [LARGE SCALE GENOMIC DNA]</scope>
    <source>
        <strain evidence="5">MED-G170</strain>
    </source>
</reference>
<evidence type="ECO:0000313" key="5">
    <source>
        <dbReference type="EMBL" id="RZO22934.1"/>
    </source>
</evidence>
<dbReference type="CDD" id="cd24032">
    <property type="entry name" value="ASKHA_NBD_TsaB"/>
    <property type="match status" value="1"/>
</dbReference>
<dbReference type="Proteomes" id="UP000315889">
    <property type="component" value="Unassembled WGS sequence"/>
</dbReference>
<dbReference type="GO" id="GO:0016740">
    <property type="term" value="F:transferase activity"/>
    <property type="evidence" value="ECO:0007669"/>
    <property type="project" value="UniProtKB-KW"/>
</dbReference>
<evidence type="ECO:0000259" key="4">
    <source>
        <dbReference type="Pfam" id="PF00814"/>
    </source>
</evidence>
<dbReference type="PANTHER" id="PTHR11735:SF11">
    <property type="entry name" value="TRNA THREONYLCARBAMOYLADENOSINE BIOSYNTHESIS PROTEIN TSAB"/>
    <property type="match status" value="1"/>
</dbReference>
<dbReference type="GO" id="GO:0005829">
    <property type="term" value="C:cytosol"/>
    <property type="evidence" value="ECO:0007669"/>
    <property type="project" value="TreeGrafter"/>
</dbReference>
<dbReference type="NCBIfam" id="TIGR03725">
    <property type="entry name" value="T6A_YeaZ"/>
    <property type="match status" value="1"/>
</dbReference>